<evidence type="ECO:0000313" key="2">
    <source>
        <dbReference type="EMBL" id="CAC5406483.1"/>
    </source>
</evidence>
<proteinExistence type="predicted"/>
<sequence length="229" mass="26504">MERQYKQHHLIYLIRLVIFLGGVFQIASVSTVVWNITSDPVIFGESVTLKCYVQFGTCNKMEWRKWSGGIYNMLICLNDYPKTYFVSDAQVNIDMLTGIITMRNVFPIPRCVVRYGNINQYMIFATISRFDFTYTYDEISTRYKFNVKKARCAIYVTIKCSLGPKIFEVTKKVPDVTSYCEEPTEITLPIVIVIIGLLVILPILLATLWIKCLVKEDEDYCIVHCCIVH</sequence>
<dbReference type="OrthoDB" id="6140279at2759"/>
<feature type="transmembrane region" description="Helical" evidence="1">
    <location>
        <begin position="12"/>
        <end position="34"/>
    </location>
</feature>
<gene>
    <name evidence="2" type="ORF">MCOR_40055</name>
</gene>
<dbReference type="Proteomes" id="UP000507470">
    <property type="component" value="Unassembled WGS sequence"/>
</dbReference>
<evidence type="ECO:0000313" key="3">
    <source>
        <dbReference type="Proteomes" id="UP000507470"/>
    </source>
</evidence>
<keyword evidence="1" id="KW-0472">Membrane</keyword>
<keyword evidence="3" id="KW-1185">Reference proteome</keyword>
<accession>A0A6J8DCU4</accession>
<reference evidence="2 3" key="1">
    <citation type="submission" date="2020-06" db="EMBL/GenBank/DDBJ databases">
        <authorList>
            <person name="Li R."/>
            <person name="Bekaert M."/>
        </authorList>
    </citation>
    <scope>NUCLEOTIDE SEQUENCE [LARGE SCALE GENOMIC DNA]</scope>
    <source>
        <strain evidence="3">wild</strain>
    </source>
</reference>
<evidence type="ECO:0000256" key="1">
    <source>
        <dbReference type="SAM" id="Phobius"/>
    </source>
</evidence>
<protein>
    <submittedName>
        <fullName evidence="2">Uncharacterized protein</fullName>
    </submittedName>
</protein>
<feature type="transmembrane region" description="Helical" evidence="1">
    <location>
        <begin position="186"/>
        <end position="210"/>
    </location>
</feature>
<organism evidence="2 3">
    <name type="scientific">Mytilus coruscus</name>
    <name type="common">Sea mussel</name>
    <dbReference type="NCBI Taxonomy" id="42192"/>
    <lineage>
        <taxon>Eukaryota</taxon>
        <taxon>Metazoa</taxon>
        <taxon>Spiralia</taxon>
        <taxon>Lophotrochozoa</taxon>
        <taxon>Mollusca</taxon>
        <taxon>Bivalvia</taxon>
        <taxon>Autobranchia</taxon>
        <taxon>Pteriomorphia</taxon>
        <taxon>Mytilida</taxon>
        <taxon>Mytiloidea</taxon>
        <taxon>Mytilidae</taxon>
        <taxon>Mytilinae</taxon>
        <taxon>Mytilus</taxon>
    </lineage>
</organism>
<dbReference type="EMBL" id="CACVKT020007232">
    <property type="protein sequence ID" value="CAC5406483.1"/>
    <property type="molecule type" value="Genomic_DNA"/>
</dbReference>
<keyword evidence="1" id="KW-1133">Transmembrane helix</keyword>
<name>A0A6J8DCU4_MYTCO</name>
<dbReference type="AlphaFoldDB" id="A0A6J8DCU4"/>
<keyword evidence="1" id="KW-0812">Transmembrane</keyword>